<gene>
    <name evidence="2" type="ORF">EZS27_011385</name>
</gene>
<evidence type="ECO:0000256" key="1">
    <source>
        <dbReference type="SAM" id="Phobius"/>
    </source>
</evidence>
<reference evidence="2" key="1">
    <citation type="submission" date="2019-03" db="EMBL/GenBank/DDBJ databases">
        <title>Single cell metagenomics reveals metabolic interactions within the superorganism composed of flagellate Streblomastix strix and complex community of Bacteroidetes bacteria on its surface.</title>
        <authorList>
            <person name="Treitli S.C."/>
            <person name="Kolisko M."/>
            <person name="Husnik F."/>
            <person name="Keeling P."/>
            <person name="Hampl V."/>
        </authorList>
    </citation>
    <scope>NUCLEOTIDE SEQUENCE</scope>
    <source>
        <strain evidence="2">STM</strain>
    </source>
</reference>
<dbReference type="AlphaFoldDB" id="A0A5J4S694"/>
<protein>
    <submittedName>
        <fullName evidence="2">Uncharacterized protein</fullName>
    </submittedName>
</protein>
<dbReference type="EMBL" id="SNRY01000435">
    <property type="protein sequence ID" value="KAA6340761.1"/>
    <property type="molecule type" value="Genomic_DNA"/>
</dbReference>
<accession>A0A5J4S694</accession>
<evidence type="ECO:0000313" key="2">
    <source>
        <dbReference type="EMBL" id="KAA6340761.1"/>
    </source>
</evidence>
<comment type="caution">
    <text evidence="2">The sequence shown here is derived from an EMBL/GenBank/DDBJ whole genome shotgun (WGS) entry which is preliminary data.</text>
</comment>
<sequence>MDTEQNINQTFKQVLKKRMRGELPSNFTYRMMQQIQLEAKKQRRRKKVISLCSLFIACLSLIGLAVYIFVFYIDFNLSDYISYFKISLPPSQLMDFYSYIGFLTLGLLGIDYWFRQKQEKSAENK</sequence>
<keyword evidence="1" id="KW-0812">Transmembrane</keyword>
<feature type="transmembrane region" description="Helical" evidence="1">
    <location>
        <begin position="96"/>
        <end position="114"/>
    </location>
</feature>
<feature type="transmembrane region" description="Helical" evidence="1">
    <location>
        <begin position="48"/>
        <end position="73"/>
    </location>
</feature>
<keyword evidence="1" id="KW-1133">Transmembrane helix</keyword>
<proteinExistence type="predicted"/>
<keyword evidence="1" id="KW-0472">Membrane</keyword>
<organism evidence="2">
    <name type="scientific">termite gut metagenome</name>
    <dbReference type="NCBI Taxonomy" id="433724"/>
    <lineage>
        <taxon>unclassified sequences</taxon>
        <taxon>metagenomes</taxon>
        <taxon>organismal metagenomes</taxon>
    </lineage>
</organism>
<name>A0A5J4S694_9ZZZZ</name>